<dbReference type="InterPro" id="IPR036322">
    <property type="entry name" value="WD40_repeat_dom_sf"/>
</dbReference>
<dbReference type="EMBL" id="JAPFFF010000007">
    <property type="protein sequence ID" value="KAK8885487.1"/>
    <property type="molecule type" value="Genomic_DNA"/>
</dbReference>
<protein>
    <recommendedName>
        <fullName evidence="2">BEACH domain-containing protein</fullName>
    </recommendedName>
</protein>
<dbReference type="Pfam" id="PF02138">
    <property type="entry name" value="Beach"/>
    <property type="match status" value="1"/>
</dbReference>
<sequence length="2599" mass="298488">MKQKVKNFLKFRSKNSSQTDGNDTSGSDLQCVANNFKHLTTILNDSQSIEECISFYNEKILLMYPINDEQLPLFFQTYDLIPNVTKLFEVYIPFFELSIQDDSKWANGFMFLQSAITYTNPNDSIKQNLYDFIFTILNSDNRALLEISKEFFISFLNNPFFSEDALKGQNLIRIWKSVFMSNINASQVLGDSFINILPNINYSGIDDIQPFLENVLLTLNKDMTNSLNLLPKSLEFISKIMGIIDTGSFIESLIDSIRSYLVNIPDLFFLKYLLTAKSNKLGIVWEVINHLFANPSTSMAKIKMLIDIFKSVKDISKLKASSLLTKFDSISKEDLQTLLNIIKLQSNEFKFAFICNACPPWLKHVSPDFFEQVLTSGTFDGGQIQTIFDIYIKSEESFYEYVHITQVKRSVYFLLSHMTSDMEIASELLNAFLTQLNKKTLKSEAEEALTDIVDKIFITGNHQFLTTAVVNFFEKVSNSDDKNIEDRVFSILAVELLNYDDVAILLRKKNVCSFIEKYLDKISCVDFLASLANDGPCDEIDEFINKIDFESSPLSRLDNKSLTNLMLGLPHDSSYDGLVRITSLCKYIEEVPIKTPFDRYMIANKLKKMNKKTFYKCSSFYIRSNKILLDSSYLREISDPDFFHFSVYQSHYSMRHSYATFPSAVTTSIWIYFEKLINETIVLSSPCFRVIVSLEEIRVNSNEPHQFSLMEWHLLTVHRNNPTFGTKLIEIFLDDKKIADIECKNPLNEKIQIGSDDMNYAIWYIAQSIQTMNTQPMKNDLQNIMKSGPSAFSPIRLDCGPGFSYLHYRGIVSFQNNFNIFSLILSSKNETDFVNYIYTANNLRKIGVISNDTYYSGLKYISMQKELNNIDINLTKCKFEDFLHNIEFINDYQIIGIQSMKFDWINLNNQSFIVDSVNYLIDSIIFLKLDENKCDLFIEVINKHALNHPEFIHKIFLLIEVLKNETKLQKKLYEIFSKNIEIFQSQVPKQRLYQLIQNIDDDDLSLQILDFLSPQYFDLNCLEESSIRFILLVKYQTFWLSMFSFLVGTKITDSIESSTPYPVKQQNMIPLMIRLVVYSMQFEISNMVLRNLLVLVNKVQIGHYVDSIRHLCSLGYKNQNPIKYPFRLRNVAYSANTSRRSSIQIDFPSTSSLIQDETEIVNPSSSPLDDEMPTMNDENDNLQDEEDSILIGNNFLNVISKIDYKNVRLQPLSSEYYDETIQYLNDNFKCNDDIKQKDEIYQFLPEFEGIKKIDEIHIEMIADACSQLLIKTSKNFSKFKSNLIKLTIQGADVVKEVAVMVHRAIILKFIQDITYSSIPTKAIDGFGNFLTNRIYEGWWDDHIYDIFKAISPFFTTSNFSKDLFLASIMRCDLINNDEEKKKIISTLMEDSYLYKKAKFFNDLVSKEPFQSTMIEILYRNNLIENLKETILNTFPKNCEFSKSVRDNKFEEFLSGHPIYSSPSNNKHYFEATQRIIKNASDNNKIVIQTRNDLTLPSPLHSIFQYFTSIEKRIEYQYSAFKYQFALRLNNGNKKIEAFIHDLIVDQNRCLRPNSDSITYSISTAPSPFSVPQKLVPSSYSYNLPCERNKLTLPLPLCTFKTDENKKVLNLKNEDDELLRERIAPSCFTSIDIQCGQNEGQNYYDSSSTVRKKHAIYLPTFSKITNVTKSFKMKYDPTNSGHIFQCRFLSHYESIPCCGLFTRDDVFVILFHANVTKESPTKPFKIELIEKDDREGSSFSSLTTGLAYSSIIDGYCGPWDLFMNHVVLYVPFNEVLSCFPRKHTYLNIGLEIFTLYGCHLSFLFSEKLRKIYLSRVKPLLQLRTVEYYTKKWLNCEMTNFDYLLILNVLGCRSFNDLSQYPVFPWVLSDYKSAELDFDNLSNSQLRKLDRPIGIQTDDRIERFTIVYNETDPPYHYGSHYSHPAAVTHFMFRINPFTDISLHINSGWDNKDRLFWSICESWKSVSESRQTDVKELIPEFFCLSSFLENVNRIKMPVRSDGQTMDCVKLPPWSAKKAFNFIWQNREALESRKVRENLNGWIDLIFGFKQKGPAAIEAINVYQPHCYDTSNTREKSKELNEDDELNSEAETSAMLNFGVCPIQLFFTPHPAYMDHRAAAGSDANDSVAAEGGSESENENNYFESSTIKSNSNIANSEWRLSQLKEFQKFTWMVRYDSNKKEFTTAFKNELFLNFPEKVRIRGNYINYSNSSSTTTSTVSSAASESNTATELNTNSEANPQMQQMSSVSLTSSIIRFNDIIINSCTSYSTKLSAFALLNGCINVVRKIDTCNDTFSSSSSSTTQSASEGLKPTNNSGFGIDMGLGAKVAANDATNTISTLFCQVSGTLSSNAGYAKPQLLPTICAHGHTIAMAISEKHFILAVATKKNKVILFDITSGRYMRSEDYSDIRPNSDSNEIQNDTLKFIIFDDSVDLLILVSESQIKVVSLTLSYIASMNSINDPVTSIDVTDPLIWNKKPYFVTGHKSGKCCLWEVDVIHNEIRKLWMINCKLSSIVTINIFFKNKAVLVIDENGASVVLSIANMKIPFLNKTLFSNCAVCDQKLEPKKSFICGCCCLAVCSKCYNKKTSYCNSCQSANIKTTDL</sequence>
<dbReference type="Gene3D" id="1.10.1540.10">
    <property type="entry name" value="BEACH domain"/>
    <property type="match status" value="1"/>
</dbReference>
<accession>A0ABR2K309</accession>
<dbReference type="PANTHER" id="PTHR13743:SF123">
    <property type="entry name" value="PROTEIN FAN"/>
    <property type="match status" value="1"/>
</dbReference>
<organism evidence="3 4">
    <name type="scientific">Tritrichomonas musculus</name>
    <dbReference type="NCBI Taxonomy" id="1915356"/>
    <lineage>
        <taxon>Eukaryota</taxon>
        <taxon>Metamonada</taxon>
        <taxon>Parabasalia</taxon>
        <taxon>Tritrichomonadida</taxon>
        <taxon>Tritrichomonadidae</taxon>
        <taxon>Tritrichomonas</taxon>
    </lineage>
</organism>
<evidence type="ECO:0000256" key="1">
    <source>
        <dbReference type="SAM" id="MobiDB-lite"/>
    </source>
</evidence>
<dbReference type="CDD" id="cd06071">
    <property type="entry name" value="Beach"/>
    <property type="match status" value="1"/>
</dbReference>
<dbReference type="InterPro" id="IPR036372">
    <property type="entry name" value="BEACH_dom_sf"/>
</dbReference>
<reference evidence="3 4" key="1">
    <citation type="submission" date="2024-04" db="EMBL/GenBank/DDBJ databases">
        <title>Tritrichomonas musculus Genome.</title>
        <authorList>
            <person name="Alves-Ferreira E."/>
            <person name="Grigg M."/>
            <person name="Lorenzi H."/>
            <person name="Galac M."/>
        </authorList>
    </citation>
    <scope>NUCLEOTIDE SEQUENCE [LARGE SCALE GENOMIC DNA]</scope>
    <source>
        <strain evidence="3 4">EAF2021</strain>
    </source>
</reference>
<comment type="caution">
    <text evidence="3">The sequence shown here is derived from an EMBL/GenBank/DDBJ whole genome shotgun (WGS) entry which is preliminary data.</text>
</comment>
<dbReference type="PROSITE" id="PS50197">
    <property type="entry name" value="BEACH"/>
    <property type="match status" value="1"/>
</dbReference>
<feature type="region of interest" description="Disordered" evidence="1">
    <location>
        <begin position="2120"/>
        <end position="2140"/>
    </location>
</feature>
<name>A0ABR2K309_9EUKA</name>
<evidence type="ECO:0000313" key="4">
    <source>
        <dbReference type="Proteomes" id="UP001470230"/>
    </source>
</evidence>
<proteinExistence type="predicted"/>
<dbReference type="SUPFAM" id="SSF81837">
    <property type="entry name" value="BEACH domain"/>
    <property type="match status" value="1"/>
</dbReference>
<dbReference type="PANTHER" id="PTHR13743">
    <property type="entry name" value="BEIGE/BEACH-RELATED"/>
    <property type="match status" value="1"/>
</dbReference>
<evidence type="ECO:0000259" key="2">
    <source>
        <dbReference type="PROSITE" id="PS50197"/>
    </source>
</evidence>
<evidence type="ECO:0000313" key="3">
    <source>
        <dbReference type="EMBL" id="KAK8885487.1"/>
    </source>
</evidence>
<gene>
    <name evidence="3" type="ORF">M9Y10_040936</name>
</gene>
<dbReference type="SUPFAM" id="SSF50978">
    <property type="entry name" value="WD40 repeat-like"/>
    <property type="match status" value="1"/>
</dbReference>
<dbReference type="InterPro" id="IPR050865">
    <property type="entry name" value="BEACH_Domain"/>
</dbReference>
<feature type="domain" description="BEACH" evidence="2">
    <location>
        <begin position="1816"/>
        <end position="2109"/>
    </location>
</feature>
<dbReference type="Proteomes" id="UP001470230">
    <property type="component" value="Unassembled WGS sequence"/>
</dbReference>
<dbReference type="InterPro" id="IPR000409">
    <property type="entry name" value="BEACH_dom"/>
</dbReference>
<keyword evidence="4" id="KW-1185">Reference proteome</keyword>
<dbReference type="SMART" id="SM01026">
    <property type="entry name" value="Beach"/>
    <property type="match status" value="1"/>
</dbReference>